<sequence length="327" mass="38259">MKKQYFQDRISFPNRQAKQRKITVLKQGARYETPDEQQTQCSTNTINVNYQQLSNQGVIDSEQLSLLQRLLSRTVVDCLLTSRLIKTHQLLGIKLDKLSIRLLLEVGGQLSDSRLLVSCDQKLTYIDQCLGYRFNLAAPQTLAQCMLITLKEWLNQKVGSDELKHSSKNNQLMCQLNAQQEYWSQLSSEVEYKVFAKQQIELLKKQQIALKQRIEHKEGMVCAMQSHDVLLSEWRPALERLKDFNRFQSINEEFLSEWKNWCSEVRIQGAELNEVWNACELAYNDLNALSKVWKWFQEMDTVSAIDQYYFDIQSMEFGQSCNHHSQI</sequence>
<dbReference type="Gene3D" id="1.10.8.520">
    <property type="entry name" value="ExsD N-terminal domain-like"/>
    <property type="match status" value="1"/>
</dbReference>
<dbReference type="Pfam" id="PF16806">
    <property type="entry name" value="ExsD"/>
    <property type="match status" value="1"/>
</dbReference>
<evidence type="ECO:0000259" key="1">
    <source>
        <dbReference type="Pfam" id="PF16806"/>
    </source>
</evidence>
<dbReference type="RefSeq" id="WP_021708090.1">
    <property type="nucleotide sequence ID" value="NZ_BAOB01000253.1"/>
</dbReference>
<dbReference type="OrthoDB" id="5861989at2"/>
<dbReference type="EMBL" id="BATL01000008">
    <property type="protein sequence ID" value="GAD74310.1"/>
    <property type="molecule type" value="Genomic_DNA"/>
</dbReference>
<keyword evidence="3" id="KW-1185">Reference proteome</keyword>
<accession>U3AKN2</accession>
<evidence type="ECO:0000313" key="2">
    <source>
        <dbReference type="EMBL" id="GAD74310.1"/>
    </source>
</evidence>
<evidence type="ECO:0000313" key="3">
    <source>
        <dbReference type="Proteomes" id="UP000016567"/>
    </source>
</evidence>
<name>U3AKN2_9VIBR</name>
<comment type="caution">
    <text evidence="2">The sequence shown here is derived from an EMBL/GenBank/DDBJ whole genome shotgun (WGS) entry which is preliminary data.</text>
</comment>
<reference evidence="2 3" key="1">
    <citation type="submission" date="2013-09" db="EMBL/GenBank/DDBJ databases">
        <title>Whole genome shotgun sequence of Vibrio azureus NBRC 104587.</title>
        <authorList>
            <person name="Isaki S."/>
            <person name="Hosoyama A."/>
            <person name="Numata M."/>
            <person name="Hashimoto M."/>
            <person name="Hosoyama Y."/>
            <person name="Tsuchikane K."/>
            <person name="Noguchi M."/>
            <person name="Hirakata S."/>
            <person name="Ichikawa N."/>
            <person name="Ohji S."/>
            <person name="Yamazoe A."/>
            <person name="Fujita N."/>
        </authorList>
    </citation>
    <scope>NUCLEOTIDE SEQUENCE [LARGE SCALE GENOMIC DNA]</scope>
    <source>
        <strain evidence="2 3">NBRC 104587</strain>
    </source>
</reference>
<dbReference type="InterPro" id="IPR031835">
    <property type="entry name" value="ExsD_N"/>
</dbReference>
<dbReference type="eggNOG" id="ENOG5031TS8">
    <property type="taxonomic scope" value="Bacteria"/>
</dbReference>
<dbReference type="Proteomes" id="UP000016567">
    <property type="component" value="Unassembled WGS sequence"/>
</dbReference>
<proteinExistence type="predicted"/>
<gene>
    <name evidence="2" type="ORF">VAZ01S_008_00520</name>
</gene>
<feature type="domain" description="Antiactivator protein ExsD N-terminal" evidence="1">
    <location>
        <begin position="53"/>
        <end position="131"/>
    </location>
</feature>
<dbReference type="AlphaFoldDB" id="U3AKN2"/>
<dbReference type="STRING" id="1219077.VAZ01S_008_00520"/>
<dbReference type="InterPro" id="IPR043101">
    <property type="entry name" value="ExsD_dom1"/>
</dbReference>
<organism evidence="2 3">
    <name type="scientific">Vibrio azureus NBRC 104587</name>
    <dbReference type="NCBI Taxonomy" id="1219077"/>
    <lineage>
        <taxon>Bacteria</taxon>
        <taxon>Pseudomonadati</taxon>
        <taxon>Pseudomonadota</taxon>
        <taxon>Gammaproteobacteria</taxon>
        <taxon>Vibrionales</taxon>
        <taxon>Vibrionaceae</taxon>
        <taxon>Vibrio</taxon>
    </lineage>
</organism>
<protein>
    <recommendedName>
        <fullName evidence="1">Antiactivator protein ExsD N-terminal domain-containing protein</fullName>
    </recommendedName>
</protein>